<keyword evidence="3" id="KW-1185">Reference proteome</keyword>
<proteinExistence type="predicted"/>
<dbReference type="InterPro" id="IPR050312">
    <property type="entry name" value="IolE/XylAMocC-like"/>
</dbReference>
<dbReference type="InterPro" id="IPR013022">
    <property type="entry name" value="Xyl_isomerase-like_TIM-brl"/>
</dbReference>
<dbReference type="EMBL" id="JAFITA010000001">
    <property type="protein sequence ID" value="MBN4077302.1"/>
    <property type="molecule type" value="Genomic_DNA"/>
</dbReference>
<comment type="caution">
    <text evidence="2">The sequence shown here is derived from an EMBL/GenBank/DDBJ whole genome shotgun (WGS) entry which is preliminary data.</text>
</comment>
<name>A0ABS3AVB1_9FIRM</name>
<dbReference type="PANTHER" id="PTHR12110">
    <property type="entry name" value="HYDROXYPYRUVATE ISOMERASE"/>
    <property type="match status" value="1"/>
</dbReference>
<dbReference type="Pfam" id="PF01261">
    <property type="entry name" value="AP_endonuc_2"/>
    <property type="match status" value="1"/>
</dbReference>
<dbReference type="EC" id="4.2.1.44" evidence="2"/>
<organism evidence="2 3">
    <name type="scientific">Sulfobacillus acidophilus</name>
    <dbReference type="NCBI Taxonomy" id="53633"/>
    <lineage>
        <taxon>Bacteria</taxon>
        <taxon>Bacillati</taxon>
        <taxon>Bacillota</taxon>
        <taxon>Clostridia</taxon>
        <taxon>Eubacteriales</taxon>
        <taxon>Clostridiales Family XVII. Incertae Sedis</taxon>
        <taxon>Sulfobacillus</taxon>
    </lineage>
</organism>
<dbReference type="InterPro" id="IPR030823">
    <property type="entry name" value="IolE/MocC"/>
</dbReference>
<evidence type="ECO:0000313" key="2">
    <source>
        <dbReference type="EMBL" id="MBN4077302.1"/>
    </source>
</evidence>
<gene>
    <name evidence="2" type="primary">iolE</name>
    <name evidence="2" type="ORF">JYT19_00155</name>
</gene>
<dbReference type="Gene3D" id="3.20.20.150">
    <property type="entry name" value="Divalent-metal-dependent TIM barrel enzymes"/>
    <property type="match status" value="1"/>
</dbReference>
<dbReference type="GO" id="GO:0050114">
    <property type="term" value="F:myo-inosose-2 dehydratase activity"/>
    <property type="evidence" value="ECO:0007669"/>
    <property type="project" value="UniProtKB-EC"/>
</dbReference>
<dbReference type="Proteomes" id="UP000765003">
    <property type="component" value="Unassembled WGS sequence"/>
</dbReference>
<accession>A0ABS3AVB1</accession>
<evidence type="ECO:0000259" key="1">
    <source>
        <dbReference type="Pfam" id="PF01261"/>
    </source>
</evidence>
<dbReference type="SUPFAM" id="SSF51658">
    <property type="entry name" value="Xylose isomerase-like"/>
    <property type="match status" value="1"/>
</dbReference>
<feature type="domain" description="Xylose isomerase-like TIM barrel" evidence="1">
    <location>
        <begin position="35"/>
        <end position="291"/>
    </location>
</feature>
<evidence type="ECO:0000313" key="3">
    <source>
        <dbReference type="Proteomes" id="UP000765003"/>
    </source>
</evidence>
<dbReference type="PANTHER" id="PTHR12110:SF41">
    <property type="entry name" value="INOSOSE DEHYDRATASE"/>
    <property type="match status" value="1"/>
</dbReference>
<sequence>MFFSSEVKIGISPLTWTNDDMPELGGNIPFTRCIKEMSKAGFLGCEVGNKFPKNPKELNAKLKEQNLEISAGWFSSFFADKNKKQETIGNFIKHVNFLKSVGAKIINVCECSYATHKNSTNIFANKPVLTDEEFRAVAKGLNFIGEIARKNDMYVAFHPHMGTVIQNEKEIDKLMSLTDHKKVFLLLDTGHAFFAGDNPYYLTKKYGPRIKHVHLKDVRLNILQKVKQEKLSFLEAVKLGVFTTPGDGGIYFKPIFKALKNANYQGWFLVEAEQDPKKAPPLLYAQKARYFIQKTTGL</sequence>
<protein>
    <submittedName>
        <fullName evidence="2">Myo-inosose-2 dehydratase</fullName>
        <ecNumber evidence="2">4.2.1.44</ecNumber>
    </submittedName>
</protein>
<dbReference type="NCBIfam" id="TIGR04379">
    <property type="entry name" value="myo_inos_iolE"/>
    <property type="match status" value="1"/>
</dbReference>
<dbReference type="InterPro" id="IPR036237">
    <property type="entry name" value="Xyl_isomerase-like_sf"/>
</dbReference>
<keyword evidence="2" id="KW-0456">Lyase</keyword>
<reference evidence="2" key="1">
    <citation type="submission" date="2021-02" db="EMBL/GenBank/DDBJ databases">
        <title>Activity-based single-cell genomes from oceanic crustal fluid captures similar information to metagenomic and metatranscriptomic surveys with orders of magnitude less sampling.</title>
        <authorList>
            <person name="D'Angelo T.S."/>
            <person name="Orcutt B.N."/>
        </authorList>
    </citation>
    <scope>NUCLEOTIDE SEQUENCE [LARGE SCALE GENOMIC DNA]</scope>
    <source>
        <strain evidence="2">AH-315-E05</strain>
    </source>
</reference>